<keyword evidence="3" id="KW-1185">Reference proteome</keyword>
<reference evidence="2 3" key="1">
    <citation type="journal article" date="2020" name="Syst. Appl. Microbiol.">
        <title>Alienimonas chondri sp. nov., a novel planctomycete isolated from the biofilm of the red alga Chondrus crispus.</title>
        <authorList>
            <person name="Vitorino I."/>
            <person name="Albuquerque L."/>
            <person name="Wiegand S."/>
            <person name="Kallscheuer N."/>
            <person name="da Costa M.S."/>
            <person name="Lobo-da-Cunha A."/>
            <person name="Jogler C."/>
            <person name="Lage O.M."/>
        </authorList>
    </citation>
    <scope>NUCLEOTIDE SEQUENCE [LARGE SCALE GENOMIC DNA]</scope>
    <source>
        <strain evidence="2 3">LzC2</strain>
    </source>
</reference>
<proteinExistence type="predicted"/>
<dbReference type="EMBL" id="WTPX01000033">
    <property type="protein sequence ID" value="NNJ25374.1"/>
    <property type="molecule type" value="Genomic_DNA"/>
</dbReference>
<evidence type="ECO:0000256" key="1">
    <source>
        <dbReference type="SAM" id="MobiDB-lite"/>
    </source>
</evidence>
<protein>
    <submittedName>
        <fullName evidence="2">Uncharacterized protein</fullName>
    </submittedName>
</protein>
<sequence length="54" mass="5852">MTFDLPDPLGPTTAVTPGWNSNRVRSANDLKPASSRERSMMTLGVGTPRYWASG</sequence>
<name>A0ABX1VB97_9PLAN</name>
<feature type="region of interest" description="Disordered" evidence="1">
    <location>
        <begin position="1"/>
        <end position="38"/>
    </location>
</feature>
<dbReference type="Proteomes" id="UP000609651">
    <property type="component" value="Unassembled WGS sequence"/>
</dbReference>
<evidence type="ECO:0000313" key="2">
    <source>
        <dbReference type="EMBL" id="NNJ25374.1"/>
    </source>
</evidence>
<accession>A0ABX1VB97</accession>
<feature type="compositionally biased region" description="Polar residues" evidence="1">
    <location>
        <begin position="13"/>
        <end position="25"/>
    </location>
</feature>
<gene>
    <name evidence="2" type="ORF">LzC2_14440</name>
</gene>
<organism evidence="2 3">
    <name type="scientific">Alienimonas chondri</name>
    <dbReference type="NCBI Taxonomy" id="2681879"/>
    <lineage>
        <taxon>Bacteria</taxon>
        <taxon>Pseudomonadati</taxon>
        <taxon>Planctomycetota</taxon>
        <taxon>Planctomycetia</taxon>
        <taxon>Planctomycetales</taxon>
        <taxon>Planctomycetaceae</taxon>
        <taxon>Alienimonas</taxon>
    </lineage>
</organism>
<evidence type="ECO:0000313" key="3">
    <source>
        <dbReference type="Proteomes" id="UP000609651"/>
    </source>
</evidence>
<comment type="caution">
    <text evidence="2">The sequence shown here is derived from an EMBL/GenBank/DDBJ whole genome shotgun (WGS) entry which is preliminary data.</text>
</comment>